<proteinExistence type="predicted"/>
<protein>
    <recommendedName>
        <fullName evidence="4">ATP synthase F0 subunit 8</fullName>
    </recommendedName>
</protein>
<dbReference type="Pfam" id="PF16086">
    <property type="entry name" value="DUF4816"/>
    <property type="match status" value="1"/>
</dbReference>
<gene>
    <name evidence="2" type="ORF">QE152_g26122</name>
</gene>
<dbReference type="EMBL" id="JASPKY010000296">
    <property type="protein sequence ID" value="KAK9710243.1"/>
    <property type="molecule type" value="Genomic_DNA"/>
</dbReference>
<evidence type="ECO:0000256" key="1">
    <source>
        <dbReference type="SAM" id="SignalP"/>
    </source>
</evidence>
<dbReference type="AlphaFoldDB" id="A0AAW1JYS9"/>
<keyword evidence="1" id="KW-0732">Signal</keyword>
<name>A0AAW1JYS9_POPJA</name>
<keyword evidence="3" id="KW-1185">Reference proteome</keyword>
<evidence type="ECO:0000313" key="2">
    <source>
        <dbReference type="EMBL" id="KAK9710243.1"/>
    </source>
</evidence>
<accession>A0AAW1JYS9</accession>
<comment type="caution">
    <text evidence="2">The sequence shown here is derived from an EMBL/GenBank/DDBJ whole genome shotgun (WGS) entry which is preliminary data.</text>
</comment>
<evidence type="ECO:0008006" key="4">
    <source>
        <dbReference type="Google" id="ProtNLM"/>
    </source>
</evidence>
<organism evidence="2 3">
    <name type="scientific">Popillia japonica</name>
    <name type="common">Japanese beetle</name>
    <dbReference type="NCBI Taxonomy" id="7064"/>
    <lineage>
        <taxon>Eukaryota</taxon>
        <taxon>Metazoa</taxon>
        <taxon>Ecdysozoa</taxon>
        <taxon>Arthropoda</taxon>
        <taxon>Hexapoda</taxon>
        <taxon>Insecta</taxon>
        <taxon>Pterygota</taxon>
        <taxon>Neoptera</taxon>
        <taxon>Endopterygota</taxon>
        <taxon>Coleoptera</taxon>
        <taxon>Polyphaga</taxon>
        <taxon>Scarabaeiformia</taxon>
        <taxon>Scarabaeidae</taxon>
        <taxon>Rutelinae</taxon>
        <taxon>Popillia</taxon>
    </lineage>
</organism>
<sequence length="95" mass="11046">MKLNISPLLIIIGIGFITLVTSVPSQQKLIVKDGDPSTGYWETKTQWKTYWVKNWIPKMIYVPIWKKIWSPVSIKQWVPLPRPPPGLKPQLPIQR</sequence>
<feature type="signal peptide" evidence="1">
    <location>
        <begin position="1"/>
        <end position="22"/>
    </location>
</feature>
<feature type="chain" id="PRO_5043934688" description="ATP synthase F0 subunit 8" evidence="1">
    <location>
        <begin position="23"/>
        <end position="95"/>
    </location>
</feature>
<dbReference type="InterPro" id="IPR032134">
    <property type="entry name" value="DUF4816"/>
</dbReference>
<reference evidence="2 3" key="1">
    <citation type="journal article" date="2024" name="BMC Genomics">
        <title>De novo assembly and annotation of Popillia japonica's genome with initial clues to its potential as an invasive pest.</title>
        <authorList>
            <person name="Cucini C."/>
            <person name="Boschi S."/>
            <person name="Funari R."/>
            <person name="Cardaioli E."/>
            <person name="Iannotti N."/>
            <person name="Marturano G."/>
            <person name="Paoli F."/>
            <person name="Bruttini M."/>
            <person name="Carapelli A."/>
            <person name="Frati F."/>
            <person name="Nardi F."/>
        </authorList>
    </citation>
    <scope>NUCLEOTIDE SEQUENCE [LARGE SCALE GENOMIC DNA]</scope>
    <source>
        <strain evidence="2">DMR45628</strain>
    </source>
</reference>
<evidence type="ECO:0000313" key="3">
    <source>
        <dbReference type="Proteomes" id="UP001458880"/>
    </source>
</evidence>
<dbReference type="Proteomes" id="UP001458880">
    <property type="component" value="Unassembled WGS sequence"/>
</dbReference>